<evidence type="ECO:0000313" key="2">
    <source>
        <dbReference type="EMBL" id="CAA0116327.1"/>
    </source>
</evidence>
<name>A0A5S9NDF0_9GAMM</name>
<accession>A0A5S9NDF0</accession>
<protein>
    <submittedName>
        <fullName evidence="1">Uncharacterized protein</fullName>
    </submittedName>
</protein>
<evidence type="ECO:0000313" key="5">
    <source>
        <dbReference type="Proteomes" id="UP000439591"/>
    </source>
</evidence>
<dbReference type="AlphaFoldDB" id="A0A5S9NDF0"/>
<dbReference type="InterPro" id="IPR046651">
    <property type="entry name" value="DUF6763"/>
</dbReference>
<dbReference type="Proteomes" id="UP000435877">
    <property type="component" value="Unassembled WGS sequence"/>
</dbReference>
<dbReference type="RefSeq" id="WP_235035743.1">
    <property type="nucleotide sequence ID" value="NZ_CACSIK010000001.1"/>
</dbReference>
<proteinExistence type="predicted"/>
<reference evidence="4 5" key="1">
    <citation type="submission" date="2019-11" db="EMBL/GenBank/DDBJ databases">
        <authorList>
            <person name="Holert J."/>
        </authorList>
    </citation>
    <scope>NUCLEOTIDE SEQUENCE [LARGE SCALE GENOMIC DNA]</scope>
    <source>
        <strain evidence="2">BC3_2A</strain>
        <strain evidence="1">SB11_1A</strain>
    </source>
</reference>
<dbReference type="EMBL" id="CACSIM010000007">
    <property type="protein sequence ID" value="CAA0120423.1"/>
    <property type="molecule type" value="Genomic_DNA"/>
</dbReference>
<sequence>MATIRPQVGYWYKDIESSQLFEVVAIDDDGDSVEVQLIDGELCQYDMDSWAQLNLDMVEEPEDWRNAFELSDDDYRFLDDTMVPESWNPLSEIESDIVNGITDEY</sequence>
<evidence type="ECO:0000313" key="1">
    <source>
        <dbReference type="EMBL" id="CAA0088309.1"/>
    </source>
</evidence>
<dbReference type="Proteomes" id="UP000439591">
    <property type="component" value="Unassembled WGS sequence"/>
</dbReference>
<dbReference type="EMBL" id="CACSIK010000001">
    <property type="protein sequence ID" value="CAA0088309.1"/>
    <property type="molecule type" value="Genomic_DNA"/>
</dbReference>
<keyword evidence="4" id="KW-1185">Reference proteome</keyword>
<dbReference type="Pfam" id="PF20549">
    <property type="entry name" value="DUF6763"/>
    <property type="match status" value="1"/>
</dbReference>
<evidence type="ECO:0000313" key="4">
    <source>
        <dbReference type="Proteomes" id="UP000435877"/>
    </source>
</evidence>
<dbReference type="EMBL" id="CACSIM010000005">
    <property type="protein sequence ID" value="CAA0116327.1"/>
    <property type="molecule type" value="Genomic_DNA"/>
</dbReference>
<organism evidence="1 4">
    <name type="scientific">Zhongshania aliphaticivorans</name>
    <dbReference type="NCBI Taxonomy" id="1470434"/>
    <lineage>
        <taxon>Bacteria</taxon>
        <taxon>Pseudomonadati</taxon>
        <taxon>Pseudomonadota</taxon>
        <taxon>Gammaproteobacteria</taxon>
        <taxon>Cellvibrionales</taxon>
        <taxon>Spongiibacteraceae</taxon>
        <taxon>Zhongshania</taxon>
    </lineage>
</organism>
<evidence type="ECO:0000313" key="3">
    <source>
        <dbReference type="EMBL" id="CAA0120423.1"/>
    </source>
</evidence>
<gene>
    <name evidence="1" type="ORF">IHBHHGIJ_01509</name>
    <name evidence="2" type="ORF">KFEGEMFD_03249</name>
    <name evidence="3" type="ORF">KFEGEMFD_03808</name>
</gene>